<comment type="catalytic activity">
    <reaction evidence="1 9">
        <text>D-alanyl-D-alanine + H2O = 2 D-alanine</text>
        <dbReference type="Rhea" id="RHEA:20661"/>
        <dbReference type="ChEBI" id="CHEBI:15377"/>
        <dbReference type="ChEBI" id="CHEBI:57416"/>
        <dbReference type="ChEBI" id="CHEBI:57822"/>
        <dbReference type="EC" id="3.4.13.22"/>
    </reaction>
</comment>
<dbReference type="GO" id="GO:0006508">
    <property type="term" value="P:proteolysis"/>
    <property type="evidence" value="ECO:0007669"/>
    <property type="project" value="UniProtKB-KW"/>
</dbReference>
<comment type="similarity">
    <text evidence="9">Belongs to the peptidase M15D family.</text>
</comment>
<evidence type="ECO:0000256" key="7">
    <source>
        <dbReference type="ARBA" id="ARBA00023049"/>
    </source>
</evidence>
<feature type="binding site" evidence="9">
    <location>
        <position position="142"/>
    </location>
    <ligand>
        <name>Zn(2+)</name>
        <dbReference type="ChEBI" id="CHEBI:29105"/>
        <note>catalytic</note>
    </ligand>
</feature>
<dbReference type="Gene3D" id="3.30.1380.10">
    <property type="match status" value="1"/>
</dbReference>
<keyword evidence="7 9" id="KW-0482">Metalloprotease</keyword>
<dbReference type="GO" id="GO:0071555">
    <property type="term" value="P:cell wall organization"/>
    <property type="evidence" value="ECO:0007669"/>
    <property type="project" value="UniProtKB-KW"/>
</dbReference>
<evidence type="ECO:0000256" key="5">
    <source>
        <dbReference type="ARBA" id="ARBA00022833"/>
    </source>
</evidence>
<evidence type="ECO:0000256" key="6">
    <source>
        <dbReference type="ARBA" id="ARBA00022997"/>
    </source>
</evidence>
<dbReference type="InterPro" id="IPR009045">
    <property type="entry name" value="Zn_M74/Hedgehog-like"/>
</dbReference>
<dbReference type="InterPro" id="IPR000755">
    <property type="entry name" value="A_A_dipeptidase"/>
</dbReference>
<dbReference type="Proteomes" id="UP000184488">
    <property type="component" value="Unassembled WGS sequence"/>
</dbReference>
<keyword evidence="5 9" id="KW-0862">Zinc</keyword>
<evidence type="ECO:0000313" key="11">
    <source>
        <dbReference type="Proteomes" id="UP000184488"/>
    </source>
</evidence>
<dbReference type="STRING" id="415425.SAMN05444363_1864"/>
<organism evidence="10 11">
    <name type="scientific">Flavobacterium terrae</name>
    <dbReference type="NCBI Taxonomy" id="415425"/>
    <lineage>
        <taxon>Bacteria</taxon>
        <taxon>Pseudomonadati</taxon>
        <taxon>Bacteroidota</taxon>
        <taxon>Flavobacteriia</taxon>
        <taxon>Flavobacteriales</taxon>
        <taxon>Flavobacteriaceae</taxon>
        <taxon>Flavobacterium</taxon>
    </lineage>
</organism>
<dbReference type="GO" id="GO:0008270">
    <property type="term" value="F:zinc ion binding"/>
    <property type="evidence" value="ECO:0007669"/>
    <property type="project" value="UniProtKB-UniRule"/>
</dbReference>
<sequence>MKLFKSIFYTSILLSVFSCKTANSNTINSNNIASIKTNEKKQTISVSDTVFENLTDHSKDFILEMKYATNDNFLNSKVYDCASCYLRIKTIKSLIKANEEFLKKGYRIKLFDCYRPLDVQKKMWKIVPNATYVANPKRGSIHNRGGAVDITIVDKQGNELDMGTKFDHFGPESSHLFTKLSSDVIKNRKLLKKIMIKNGFESLDSEWWHYNLKDAKKDALSNFSWNCN</sequence>
<evidence type="ECO:0000256" key="8">
    <source>
        <dbReference type="ARBA" id="ARBA00023316"/>
    </source>
</evidence>
<feature type="site" description="Transition state stabilizer" evidence="9">
    <location>
        <position position="115"/>
    </location>
</feature>
<dbReference type="OrthoDB" id="9801430at2"/>
<feature type="active site" description="Proton donor/acceptor" evidence="9">
    <location>
        <position position="206"/>
    </location>
</feature>
<dbReference type="GO" id="GO:0008237">
    <property type="term" value="F:metallopeptidase activity"/>
    <property type="evidence" value="ECO:0007669"/>
    <property type="project" value="UniProtKB-KW"/>
</dbReference>
<dbReference type="SUPFAM" id="SSF55166">
    <property type="entry name" value="Hedgehog/DD-peptidase"/>
    <property type="match status" value="1"/>
</dbReference>
<keyword evidence="6 9" id="KW-0224">Dipeptidase</keyword>
<keyword evidence="4 9" id="KW-0378">Hydrolase</keyword>
<dbReference type="EC" id="3.4.13.22" evidence="9"/>
<dbReference type="CDD" id="cd14840">
    <property type="entry name" value="D-Ala-D-Ala_dipeptidase_Aad"/>
    <property type="match status" value="1"/>
</dbReference>
<keyword evidence="8" id="KW-0961">Cell wall biogenesis/degradation</keyword>
<comment type="cofactor">
    <cofactor evidence="9">
        <name>Zn(2+)</name>
        <dbReference type="ChEBI" id="CHEBI:29105"/>
    </cofactor>
    <text evidence="9">Binds 1 zinc ion per subunit.</text>
</comment>
<evidence type="ECO:0000256" key="3">
    <source>
        <dbReference type="ARBA" id="ARBA00022723"/>
    </source>
</evidence>
<gene>
    <name evidence="10" type="ORF">SAMN05444363_1864</name>
</gene>
<evidence type="ECO:0000256" key="4">
    <source>
        <dbReference type="ARBA" id="ARBA00022801"/>
    </source>
</evidence>
<dbReference type="EMBL" id="FQZI01000003">
    <property type="protein sequence ID" value="SHI86896.1"/>
    <property type="molecule type" value="Genomic_DNA"/>
</dbReference>
<dbReference type="GO" id="GO:0160237">
    <property type="term" value="F:D-Ala-D-Ala dipeptidase activity"/>
    <property type="evidence" value="ECO:0007669"/>
    <property type="project" value="UniProtKB-EC"/>
</dbReference>
<keyword evidence="3 9" id="KW-0479">Metal-binding</keyword>
<dbReference type="PROSITE" id="PS51257">
    <property type="entry name" value="PROKAR_LIPOPROTEIN"/>
    <property type="match status" value="1"/>
</dbReference>
<dbReference type="PANTHER" id="PTHR43126">
    <property type="entry name" value="D-ALANYL-D-ALANINE DIPEPTIDASE"/>
    <property type="match status" value="1"/>
</dbReference>
<accession>A0A1M6EN71</accession>
<feature type="binding site" evidence="9">
    <location>
        <position position="209"/>
    </location>
    <ligand>
        <name>Zn(2+)</name>
        <dbReference type="ChEBI" id="CHEBI:29105"/>
        <note>catalytic</note>
    </ligand>
</feature>
<evidence type="ECO:0000256" key="9">
    <source>
        <dbReference type="HAMAP-Rule" id="MF_01924"/>
    </source>
</evidence>
<name>A0A1M6EN71_9FLAO</name>
<evidence type="ECO:0000313" key="10">
    <source>
        <dbReference type="EMBL" id="SHI86896.1"/>
    </source>
</evidence>
<reference evidence="11" key="1">
    <citation type="submission" date="2016-11" db="EMBL/GenBank/DDBJ databases">
        <authorList>
            <person name="Varghese N."/>
            <person name="Submissions S."/>
        </authorList>
    </citation>
    <scope>NUCLEOTIDE SEQUENCE [LARGE SCALE GENOMIC DNA]</scope>
    <source>
        <strain evidence="11">DSM 18829</strain>
    </source>
</reference>
<keyword evidence="2 9" id="KW-0645">Protease</keyword>
<comment type="function">
    <text evidence="9">Catalyzes hydrolysis of the D-alanyl-D-alanine dipeptide.</text>
</comment>
<protein>
    <recommendedName>
        <fullName evidence="9">D-alanyl-D-alanine dipeptidase</fullName>
        <shortName evidence="9">D-Ala-D-Ala dipeptidase</shortName>
        <ecNumber evidence="9">3.4.13.22</ecNumber>
    </recommendedName>
</protein>
<dbReference type="Pfam" id="PF01427">
    <property type="entry name" value="Peptidase_M15"/>
    <property type="match status" value="1"/>
</dbReference>
<feature type="binding site" evidence="9">
    <location>
        <position position="149"/>
    </location>
    <ligand>
        <name>Zn(2+)</name>
        <dbReference type="ChEBI" id="CHEBI:29105"/>
        <note>catalytic</note>
    </ligand>
</feature>
<dbReference type="PANTHER" id="PTHR43126:SF1">
    <property type="entry name" value="D-ALANYL-D-ALANINE DIPEPTIDASE"/>
    <property type="match status" value="1"/>
</dbReference>
<dbReference type="HAMAP" id="MF_01924">
    <property type="entry name" value="A_A_dipeptidase"/>
    <property type="match status" value="1"/>
</dbReference>
<keyword evidence="11" id="KW-1185">Reference proteome</keyword>
<dbReference type="AlphaFoldDB" id="A0A1M6EN71"/>
<proteinExistence type="inferred from homology"/>
<evidence type="ECO:0000256" key="2">
    <source>
        <dbReference type="ARBA" id="ARBA00022670"/>
    </source>
</evidence>
<dbReference type="RefSeq" id="WP_084127165.1">
    <property type="nucleotide sequence ID" value="NZ_FQZI01000003.1"/>
</dbReference>
<evidence type="ECO:0000256" key="1">
    <source>
        <dbReference type="ARBA" id="ARBA00001362"/>
    </source>
</evidence>